<dbReference type="EMBL" id="BAAATZ010000006">
    <property type="protein sequence ID" value="GAA2722149.1"/>
    <property type="molecule type" value="Genomic_DNA"/>
</dbReference>
<keyword evidence="2" id="KW-1185">Reference proteome</keyword>
<comment type="caution">
    <text evidence="1">The sequence shown here is derived from an EMBL/GenBank/DDBJ whole genome shotgun (WGS) entry which is preliminary data.</text>
</comment>
<evidence type="ECO:0000313" key="2">
    <source>
        <dbReference type="Proteomes" id="UP001501842"/>
    </source>
</evidence>
<gene>
    <name evidence="1" type="ORF">GCM10010439_13980</name>
</gene>
<evidence type="ECO:0000313" key="1">
    <source>
        <dbReference type="EMBL" id="GAA2722149.1"/>
    </source>
</evidence>
<proteinExistence type="predicted"/>
<accession>A0ABN3U0B2</accession>
<reference evidence="1 2" key="1">
    <citation type="journal article" date="2019" name="Int. J. Syst. Evol. Microbiol.">
        <title>The Global Catalogue of Microorganisms (GCM) 10K type strain sequencing project: providing services to taxonomists for standard genome sequencing and annotation.</title>
        <authorList>
            <consortium name="The Broad Institute Genomics Platform"/>
            <consortium name="The Broad Institute Genome Sequencing Center for Infectious Disease"/>
            <person name="Wu L."/>
            <person name="Ma J."/>
        </authorList>
    </citation>
    <scope>NUCLEOTIDE SEQUENCE [LARGE SCALE GENOMIC DNA]</scope>
    <source>
        <strain evidence="1 2">JCM 8201</strain>
    </source>
</reference>
<sequence length="415" mass="43807">MGGDIWKSVGTAAVLGGVAGAALAGRRGARAAMAGAAAGAVGLGLGEAVARGGTRPGEIPPLWQRIAMSGAVAAPLGWLAGKAGARPAAVGFLAGGAAGALGVRPQKAVLGPVVGLAAGAAGRGLGLSPAETAAGAVVAFRVLSAALFRDAQVELLAEEVDAAELPFVVPMVSRSSYVGTGYVKELAERLGGEYVEDAPDVGIVSDLDELEGPGFPPGRVDPLVREFYEHTSRFTLDIVPEWRRWVRPGYLLYRTLVARPLGQANVPMNQREAQRGVRGRIHTIDLPDERLRGWIRAYSDTDEPIYVGIYTTYRHEGRGYVSVGFPAPESSFTATLVPIAREDGGLTLTSESDLPHPGHYLAYVDAESGRLTALAVKGFSERLDVYVRDGELLADHAFDLFGIPFLVLRYRMKRK</sequence>
<organism evidence="1 2">
    <name type="scientific">Actinocorallia aurantiaca</name>
    <dbReference type="NCBI Taxonomy" id="46204"/>
    <lineage>
        <taxon>Bacteria</taxon>
        <taxon>Bacillati</taxon>
        <taxon>Actinomycetota</taxon>
        <taxon>Actinomycetes</taxon>
        <taxon>Streptosporangiales</taxon>
        <taxon>Thermomonosporaceae</taxon>
        <taxon>Actinocorallia</taxon>
    </lineage>
</organism>
<name>A0ABN3U0B2_9ACTN</name>
<dbReference type="RefSeq" id="WP_344449373.1">
    <property type="nucleotide sequence ID" value="NZ_BAAATZ010000006.1"/>
</dbReference>
<dbReference type="Proteomes" id="UP001501842">
    <property type="component" value="Unassembled WGS sequence"/>
</dbReference>
<protein>
    <submittedName>
        <fullName evidence="1">Uncharacterized protein</fullName>
    </submittedName>
</protein>